<evidence type="ECO:0000259" key="7">
    <source>
        <dbReference type="Pfam" id="PF17390"/>
    </source>
</evidence>
<dbReference type="InterPro" id="IPR012341">
    <property type="entry name" value="6hp_glycosidase-like_sf"/>
</dbReference>
<dbReference type="InterPro" id="IPR008928">
    <property type="entry name" value="6-hairpin_glycosidase_sf"/>
</dbReference>
<dbReference type="SUPFAM" id="SSF49265">
    <property type="entry name" value="Fibronectin type III"/>
    <property type="match status" value="1"/>
</dbReference>
<sequence>MLKVKKLRCEYRENPMGIDVAAPRLSWQLIADGRSVMQKAYRIQVSKDDDSFKNIVWDTGIVSSDKSVHVEYAGDALESRTRYYYRVKAWDNKGNVSDWSDAGFWEMGMLGTDEWAAEWITPADVNLQASKVSPLLRKEFNITEKVKTARVYVTSLGLYELYINGIRVSDHLFTPGWTSYNKRLQYQTYDVTHLLEDGVNAIGAVLGNGWYKGELGWKGNSKIYGDKLALLLQMHITYEDGKESMVISDNSWKASTSPILMSEIYHGETYDARMEKYDWNTADYDDSDWNGVMVLDKTKKNLVAQESVPVRVIQNIKPVGLIKTPKGEIVIDFGQNMVGRVSFVVEGPAGSEVVLQHAEVLDKDGNFYTDNLRHAKQTVRYILKGNGKECYEPHFTFQGFRYVKVVSYPGEILPENFTGRVIHSDMEVTGNFTCSDEMVNQLQHNIFWGQKGNFLDVPTDCPQRDERLGWTGDAQVFIRTACFNMNVAPFFTKWLRDLAADQSEEKGVPHVIPHVLGDNSYSSSAWGDAATICPWTIYICYGDKRILEEQYASMKQWVEYIRRQGDNEYLWNTGIHYGDWLGLDSKEGSYVGATPTDLIATAFYANSADILAKTAKILGKLADASEYEELHKKIVDNFRKEFVTPNGRLASSTQSAHVLALMFNLVDDRDRNRVTNNLVKLLEQNNYHLTTGFIGTPYLCHVLSQNGYNDIAYKLLLNTDYPSWLYQITKGATTIWEHWDGIKEDGSFWSSDMNSFNHYAYGSIGDWLYRTVAGINTDEERTGYKHIFITPKPGPGLSFARAQIESMYGIILSSWKKDGDKMQVYVSIPANTTAVVILPFADIKDVKEGGRKLEEAEGIFRYEKTADGVKVGIGSGDYTFSYGVSC</sequence>
<dbReference type="PANTHER" id="PTHR33307">
    <property type="entry name" value="ALPHA-RHAMNOSIDASE (EUROFUNG)"/>
    <property type="match status" value="1"/>
</dbReference>
<evidence type="ECO:0000313" key="8">
    <source>
        <dbReference type="EMBL" id="PNT99517.1"/>
    </source>
</evidence>
<evidence type="ECO:0000256" key="2">
    <source>
        <dbReference type="ARBA" id="ARBA00012652"/>
    </source>
</evidence>
<dbReference type="RefSeq" id="WP_103081332.1">
    <property type="nucleotide sequence ID" value="NZ_CP021850.1"/>
</dbReference>
<dbReference type="KEGG" id="cthd:CDO33_14930"/>
<protein>
    <recommendedName>
        <fullName evidence="2">alpha-L-rhamnosidase</fullName>
        <ecNumber evidence="2">3.2.1.40</ecNumber>
    </recommendedName>
</protein>
<accession>A0A2K2FFB9</accession>
<dbReference type="InterPro" id="IPR036116">
    <property type="entry name" value="FN3_sf"/>
</dbReference>
<feature type="domain" description="Alpha-L-rhamnosidase concanavalin-like" evidence="4">
    <location>
        <begin position="323"/>
        <end position="423"/>
    </location>
</feature>
<dbReference type="Pfam" id="PF17390">
    <property type="entry name" value="Bac_rhamnosid_C"/>
    <property type="match status" value="1"/>
</dbReference>
<dbReference type="InterPro" id="IPR008902">
    <property type="entry name" value="Rhamnosid_concanavalin"/>
</dbReference>
<feature type="domain" description="Alpha-L-rhamnosidase C-terminal" evidence="7">
    <location>
        <begin position="774"/>
        <end position="848"/>
    </location>
</feature>
<proteinExistence type="predicted"/>
<dbReference type="InterPro" id="IPR013783">
    <property type="entry name" value="Ig-like_fold"/>
</dbReference>
<dbReference type="InterPro" id="IPR013737">
    <property type="entry name" value="Bac_rhamnosid_N"/>
</dbReference>
<dbReference type="SUPFAM" id="SSF48208">
    <property type="entry name" value="Six-hairpin glycosidases"/>
    <property type="match status" value="1"/>
</dbReference>
<dbReference type="Gene3D" id="2.60.40.10">
    <property type="entry name" value="Immunoglobulins"/>
    <property type="match status" value="1"/>
</dbReference>
<reference evidence="8 9" key="1">
    <citation type="submission" date="2017-06" db="EMBL/GenBank/DDBJ databases">
        <title>Investigating the central metabolism of Clostridium thermosuccinogenes.</title>
        <authorList>
            <person name="Koendjbiharie J.G."/>
            <person name="van Kranenburg R."/>
        </authorList>
    </citation>
    <scope>NUCLEOTIDE SEQUENCE [LARGE SCALE GENOMIC DNA]</scope>
    <source>
        <strain evidence="8 9">DSM 5806</strain>
    </source>
</reference>
<evidence type="ECO:0000313" key="9">
    <source>
        <dbReference type="Proteomes" id="UP000236151"/>
    </source>
</evidence>
<dbReference type="EC" id="3.2.1.40" evidence="2"/>
<comment type="catalytic activity">
    <reaction evidence="1">
        <text>Hydrolysis of terminal non-reducing alpha-L-rhamnose residues in alpha-L-rhamnosides.</text>
        <dbReference type="EC" id="3.2.1.40"/>
    </reaction>
</comment>
<comment type="caution">
    <text evidence="8">The sequence shown here is derived from an EMBL/GenBank/DDBJ whole genome shotgun (WGS) entry which is preliminary data.</text>
</comment>
<keyword evidence="9" id="KW-1185">Reference proteome</keyword>
<dbReference type="PIRSF" id="PIRSF010631">
    <property type="entry name" value="A-rhamnsds"/>
    <property type="match status" value="1"/>
</dbReference>
<dbReference type="InterPro" id="IPR016007">
    <property type="entry name" value="Alpha_rhamnosid"/>
</dbReference>
<dbReference type="InterPro" id="IPR035396">
    <property type="entry name" value="Bac_rhamnosid6H"/>
</dbReference>
<dbReference type="AlphaFoldDB" id="A0A2K2FFB9"/>
<evidence type="ECO:0000256" key="1">
    <source>
        <dbReference type="ARBA" id="ARBA00001445"/>
    </source>
</evidence>
<feature type="domain" description="Bacterial alpha-L-rhamnosidase N-terminal" evidence="5">
    <location>
        <begin position="145"/>
        <end position="313"/>
    </location>
</feature>
<dbReference type="Pfam" id="PF05592">
    <property type="entry name" value="Bac_rhamnosid"/>
    <property type="match status" value="1"/>
</dbReference>
<dbReference type="EMBL" id="NIOJ01000018">
    <property type="protein sequence ID" value="PNT99517.1"/>
    <property type="molecule type" value="Genomic_DNA"/>
</dbReference>
<dbReference type="Proteomes" id="UP000236151">
    <property type="component" value="Unassembled WGS sequence"/>
</dbReference>
<feature type="domain" description="Alpha-L-rhamnosidase six-hairpin glycosidase" evidence="6">
    <location>
        <begin position="429"/>
        <end position="772"/>
    </location>
</feature>
<evidence type="ECO:0000259" key="6">
    <source>
        <dbReference type="Pfam" id="PF17389"/>
    </source>
</evidence>
<evidence type="ECO:0000256" key="3">
    <source>
        <dbReference type="ARBA" id="ARBA00022801"/>
    </source>
</evidence>
<gene>
    <name evidence="8" type="ORF">CDQ84_08635</name>
</gene>
<dbReference type="GO" id="GO:0005975">
    <property type="term" value="P:carbohydrate metabolic process"/>
    <property type="evidence" value="ECO:0007669"/>
    <property type="project" value="InterPro"/>
</dbReference>
<dbReference type="Pfam" id="PF08531">
    <property type="entry name" value="Bac_rhamnosid_N"/>
    <property type="match status" value="1"/>
</dbReference>
<keyword evidence="3" id="KW-0378">Hydrolase</keyword>
<dbReference type="Pfam" id="PF25788">
    <property type="entry name" value="Ig_Rha78A_N"/>
    <property type="match status" value="1"/>
</dbReference>
<organism evidence="8 9">
    <name type="scientific">Clostridium thermosuccinogenes</name>
    <dbReference type="NCBI Taxonomy" id="84032"/>
    <lineage>
        <taxon>Bacteria</taxon>
        <taxon>Bacillati</taxon>
        <taxon>Bacillota</taxon>
        <taxon>Clostridia</taxon>
        <taxon>Eubacteriales</taxon>
        <taxon>Clostridiaceae</taxon>
        <taxon>Clostridium</taxon>
    </lineage>
</organism>
<dbReference type="OrthoDB" id="9761045at2"/>
<dbReference type="Pfam" id="PF17389">
    <property type="entry name" value="Bac_rhamnosid6H"/>
    <property type="match status" value="1"/>
</dbReference>
<dbReference type="Gene3D" id="2.60.120.260">
    <property type="entry name" value="Galactose-binding domain-like"/>
    <property type="match status" value="2"/>
</dbReference>
<dbReference type="PANTHER" id="PTHR33307:SF6">
    <property type="entry name" value="ALPHA-RHAMNOSIDASE (EUROFUNG)-RELATED"/>
    <property type="match status" value="1"/>
</dbReference>
<evidence type="ECO:0000259" key="5">
    <source>
        <dbReference type="Pfam" id="PF08531"/>
    </source>
</evidence>
<name>A0A2K2FFB9_9CLOT</name>
<dbReference type="GO" id="GO:0030596">
    <property type="term" value="F:alpha-L-rhamnosidase activity"/>
    <property type="evidence" value="ECO:0007669"/>
    <property type="project" value="UniProtKB-EC"/>
</dbReference>
<evidence type="ECO:0000259" key="4">
    <source>
        <dbReference type="Pfam" id="PF05592"/>
    </source>
</evidence>
<dbReference type="Gene3D" id="1.50.10.10">
    <property type="match status" value="1"/>
</dbReference>
<dbReference type="InterPro" id="IPR035398">
    <property type="entry name" value="Bac_rhamnosid_C"/>
</dbReference>
<dbReference type="Gene3D" id="2.60.420.10">
    <property type="entry name" value="Maltose phosphorylase, domain 3"/>
    <property type="match status" value="1"/>
</dbReference>